<keyword evidence="2" id="KW-1133">Transmembrane helix</keyword>
<proteinExistence type="predicted"/>
<feature type="region of interest" description="Disordered" evidence="1">
    <location>
        <begin position="209"/>
        <end position="257"/>
    </location>
</feature>
<name>A0A423U5E8_PENVA</name>
<feature type="region of interest" description="Disordered" evidence="1">
    <location>
        <begin position="379"/>
        <end position="398"/>
    </location>
</feature>
<keyword evidence="2" id="KW-0472">Membrane</keyword>
<feature type="compositionally biased region" description="Acidic residues" evidence="1">
    <location>
        <begin position="167"/>
        <end position="180"/>
    </location>
</feature>
<feature type="region of interest" description="Disordered" evidence="1">
    <location>
        <begin position="123"/>
        <end position="185"/>
    </location>
</feature>
<feature type="compositionally biased region" description="Acidic residues" evidence="1">
    <location>
        <begin position="144"/>
        <end position="159"/>
    </location>
</feature>
<evidence type="ECO:0000256" key="2">
    <source>
        <dbReference type="SAM" id="Phobius"/>
    </source>
</evidence>
<dbReference type="Proteomes" id="UP000283509">
    <property type="component" value="Unassembled WGS sequence"/>
</dbReference>
<gene>
    <name evidence="3" type="ORF">C7M84_022896</name>
</gene>
<feature type="transmembrane region" description="Helical" evidence="2">
    <location>
        <begin position="497"/>
        <end position="517"/>
    </location>
</feature>
<accession>A0A423U5E8</accession>
<feature type="compositionally biased region" description="Low complexity" evidence="1">
    <location>
        <begin position="380"/>
        <end position="391"/>
    </location>
</feature>
<feature type="transmembrane region" description="Helical" evidence="2">
    <location>
        <begin position="466"/>
        <end position="490"/>
    </location>
</feature>
<feature type="compositionally biased region" description="Polar residues" evidence="1">
    <location>
        <begin position="247"/>
        <end position="257"/>
    </location>
</feature>
<feature type="compositionally biased region" description="Pro residues" evidence="1">
    <location>
        <begin position="615"/>
        <end position="636"/>
    </location>
</feature>
<evidence type="ECO:0000256" key="1">
    <source>
        <dbReference type="SAM" id="MobiDB-lite"/>
    </source>
</evidence>
<feature type="region of interest" description="Disordered" evidence="1">
    <location>
        <begin position="612"/>
        <end position="647"/>
    </location>
</feature>
<comment type="caution">
    <text evidence="3">The sequence shown here is derived from an EMBL/GenBank/DDBJ whole genome shotgun (WGS) entry which is preliminary data.</text>
</comment>
<evidence type="ECO:0000313" key="4">
    <source>
        <dbReference type="Proteomes" id="UP000283509"/>
    </source>
</evidence>
<evidence type="ECO:0000313" key="3">
    <source>
        <dbReference type="EMBL" id="ROT83923.1"/>
    </source>
</evidence>
<keyword evidence="4" id="KW-1185">Reference proteome</keyword>
<keyword evidence="2" id="KW-0812">Transmembrane</keyword>
<dbReference type="AlphaFoldDB" id="A0A423U5E8"/>
<dbReference type="EMBL" id="QCYY01000622">
    <property type="protein sequence ID" value="ROT83923.1"/>
    <property type="molecule type" value="Genomic_DNA"/>
</dbReference>
<protein>
    <submittedName>
        <fullName evidence="3">Uncharacterized protein</fullName>
    </submittedName>
</protein>
<sequence>MSARKWSGRSVSPGVLLGPGADLPCLCCEGEHQGFPDSADPSTCSKCNQRRAEGVKVQHLSVPEPLCTCPRTHLPLDPSACVRKQSATGSVRFLQVPEVVEIYDYRDEERANCLGGRLERQGTRSARRRSVDVPDIRLLNVDENGSDDDDDEDEDDGEDNGTGYEGDVNDDGDSDDDGMNFDDGGKMRNDVMFYLSDEDDRPKDVYQFEANENGDEDCTDDYDEDDDVEIYVGDDGTNDDNDTDSSINLSSSQPGPTILPRSSASFSTNSTIAHLLLPLQPLMTVLPPDVVNEVESLQKLYPESRGLPEDPLRVRAAGGGPSVGFCHADLRHPAASYHLYSAGISRRPSEVEVLERASVSTITNQSEYRATPSVRGLFLTTPTPAPASNASPRDRKKSRFYLPNQTVQHSTDDLIRKNLATKAKKHNIKWRVRQALGPRLTLCSFLSTTLPLFLHTFPFLSIPLPLFFFPSPFFTSFLPTLLTVTPFLLFLSSLRPFSFLLTFYFPWSSLPFFLFPVSSPRPSPVPPLRPSPVPPPCPSPVYPPRPSPDSSPVPLPSPVPPLRPFPISSPSFPVPSPRPPHISPALKDARSDSFDLLATVTFVAFVEMKYSSPSLLPPSPSPPTPPPSLPHAPPSFPKDTKGRGGGFEIAAVLRRRQGPLCGRSPRYRAEFSSNADET</sequence>
<reference evidence="3 4" key="2">
    <citation type="submission" date="2019-01" db="EMBL/GenBank/DDBJ databases">
        <title>The decoding of complex shrimp genome reveals the adaptation for benthos swimmer, frequently molting mechanism and breeding impact on genome.</title>
        <authorList>
            <person name="Sun Y."/>
            <person name="Gao Y."/>
            <person name="Yu Y."/>
        </authorList>
    </citation>
    <scope>NUCLEOTIDE SEQUENCE [LARGE SCALE GENOMIC DNA]</scope>
    <source>
        <tissue evidence="3">Muscle</tissue>
    </source>
</reference>
<organism evidence="3 4">
    <name type="scientific">Penaeus vannamei</name>
    <name type="common">Whiteleg shrimp</name>
    <name type="synonym">Litopenaeus vannamei</name>
    <dbReference type="NCBI Taxonomy" id="6689"/>
    <lineage>
        <taxon>Eukaryota</taxon>
        <taxon>Metazoa</taxon>
        <taxon>Ecdysozoa</taxon>
        <taxon>Arthropoda</taxon>
        <taxon>Crustacea</taxon>
        <taxon>Multicrustacea</taxon>
        <taxon>Malacostraca</taxon>
        <taxon>Eumalacostraca</taxon>
        <taxon>Eucarida</taxon>
        <taxon>Decapoda</taxon>
        <taxon>Dendrobranchiata</taxon>
        <taxon>Penaeoidea</taxon>
        <taxon>Penaeidae</taxon>
        <taxon>Penaeus</taxon>
    </lineage>
</organism>
<reference evidence="3 4" key="1">
    <citation type="submission" date="2018-04" db="EMBL/GenBank/DDBJ databases">
        <authorList>
            <person name="Zhang X."/>
            <person name="Yuan J."/>
            <person name="Li F."/>
            <person name="Xiang J."/>
        </authorList>
    </citation>
    <scope>NUCLEOTIDE SEQUENCE [LARGE SCALE GENOMIC DNA]</scope>
    <source>
        <tissue evidence="3">Muscle</tissue>
    </source>
</reference>
<dbReference type="PRINTS" id="PR01217">
    <property type="entry name" value="PRICHEXTENSN"/>
</dbReference>
<feature type="compositionally biased region" description="Acidic residues" evidence="1">
    <location>
        <begin position="212"/>
        <end position="229"/>
    </location>
</feature>